<keyword evidence="6" id="KW-1185">Reference proteome</keyword>
<evidence type="ECO:0000313" key="5">
    <source>
        <dbReference type="EMBL" id="QQL50804.1"/>
    </source>
</evidence>
<dbReference type="Pfam" id="PF02630">
    <property type="entry name" value="SCO1-SenC"/>
    <property type="match status" value="1"/>
</dbReference>
<feature type="binding site" evidence="3">
    <location>
        <position position="84"/>
    </location>
    <ligand>
        <name>Cu cation</name>
        <dbReference type="ChEBI" id="CHEBI:23378"/>
    </ligand>
</feature>
<dbReference type="PROSITE" id="PS51352">
    <property type="entry name" value="THIOREDOXIN_2"/>
    <property type="match status" value="1"/>
</dbReference>
<keyword evidence="3" id="KW-0479">Metal-binding</keyword>
<proteinExistence type="inferred from homology"/>
<name>A0A6I4I2A0_9SPHI</name>
<evidence type="ECO:0000256" key="2">
    <source>
        <dbReference type="ARBA" id="ARBA00023008"/>
    </source>
</evidence>
<sequence>MKRILHLLLIAALFYSCTGSQSASTLPILGNRDVQSKTVNGKTVADTIYQTIPAFKYVDQYGDSISNKSLDGNIYVADFFFTTCPSICPVMHRNMLKVYQDFKNTGDFKIVSYTIDPKHDSVNVLKAYADKLGVDNKSWLFLQGQKEATYKLAKAHMVEAREGNVHDGYFILIDKQKRIRGSYLGTDAAQVDKMIADIKILQAEPEQHIAQ</sequence>
<accession>A0A6I4I2A0</accession>
<dbReference type="InterPro" id="IPR036249">
    <property type="entry name" value="Thioredoxin-like_sf"/>
</dbReference>
<dbReference type="PANTHER" id="PTHR12151">
    <property type="entry name" value="ELECTRON TRANSPORT PROTIN SCO1/SENC FAMILY MEMBER"/>
    <property type="match status" value="1"/>
</dbReference>
<dbReference type="GO" id="GO:0046872">
    <property type="term" value="F:metal ion binding"/>
    <property type="evidence" value="ECO:0007669"/>
    <property type="project" value="UniProtKB-KW"/>
</dbReference>
<reference evidence="5 6" key="1">
    <citation type="submission" date="2020-12" db="EMBL/GenBank/DDBJ databases">
        <title>HMF7856_wgs.fasta genome submission.</title>
        <authorList>
            <person name="Kang H."/>
            <person name="Kim H."/>
            <person name="Joh K."/>
        </authorList>
    </citation>
    <scope>NUCLEOTIDE SEQUENCE [LARGE SCALE GENOMIC DNA]</scope>
    <source>
        <strain evidence="5 6">HMF7856</strain>
    </source>
</reference>
<dbReference type="SUPFAM" id="SSF52833">
    <property type="entry name" value="Thioredoxin-like"/>
    <property type="match status" value="1"/>
</dbReference>
<keyword evidence="4" id="KW-1015">Disulfide bond</keyword>
<dbReference type="EMBL" id="CP066775">
    <property type="protein sequence ID" value="QQL50804.1"/>
    <property type="molecule type" value="Genomic_DNA"/>
</dbReference>
<dbReference type="InterPro" id="IPR013766">
    <property type="entry name" value="Thioredoxin_domain"/>
</dbReference>
<evidence type="ECO:0000256" key="1">
    <source>
        <dbReference type="ARBA" id="ARBA00010996"/>
    </source>
</evidence>
<comment type="similarity">
    <text evidence="1">Belongs to the SCO1/2 family.</text>
</comment>
<dbReference type="InterPro" id="IPR003782">
    <property type="entry name" value="SCO1/SenC"/>
</dbReference>
<evidence type="ECO:0000313" key="6">
    <source>
        <dbReference type="Proteomes" id="UP000429232"/>
    </source>
</evidence>
<organism evidence="5 6">
    <name type="scientific">Mucilaginibacter ginkgonis</name>
    <dbReference type="NCBI Taxonomy" id="2682091"/>
    <lineage>
        <taxon>Bacteria</taxon>
        <taxon>Pseudomonadati</taxon>
        <taxon>Bacteroidota</taxon>
        <taxon>Sphingobacteriia</taxon>
        <taxon>Sphingobacteriales</taxon>
        <taxon>Sphingobacteriaceae</taxon>
        <taxon>Mucilaginibacter</taxon>
    </lineage>
</organism>
<protein>
    <submittedName>
        <fullName evidence="5">SCO family protein</fullName>
    </submittedName>
</protein>
<keyword evidence="2 3" id="KW-0186">Copper</keyword>
<dbReference type="PROSITE" id="PS51257">
    <property type="entry name" value="PROKAR_LIPOPROTEIN"/>
    <property type="match status" value="1"/>
</dbReference>
<evidence type="ECO:0000256" key="3">
    <source>
        <dbReference type="PIRSR" id="PIRSR603782-1"/>
    </source>
</evidence>
<gene>
    <name evidence="5" type="ORF">GO620_004925</name>
</gene>
<feature type="binding site" evidence="3">
    <location>
        <position position="88"/>
    </location>
    <ligand>
        <name>Cu cation</name>
        <dbReference type="ChEBI" id="CHEBI:23378"/>
    </ligand>
</feature>
<feature type="disulfide bond" description="Redox-active" evidence="4">
    <location>
        <begin position="84"/>
        <end position="88"/>
    </location>
</feature>
<dbReference type="AlphaFoldDB" id="A0A6I4I2A0"/>
<feature type="binding site" evidence="3">
    <location>
        <position position="166"/>
    </location>
    <ligand>
        <name>Cu cation</name>
        <dbReference type="ChEBI" id="CHEBI:23378"/>
    </ligand>
</feature>
<dbReference type="CDD" id="cd02968">
    <property type="entry name" value="SCO"/>
    <property type="match status" value="1"/>
</dbReference>
<dbReference type="RefSeq" id="WP_157526695.1">
    <property type="nucleotide sequence ID" value="NZ_CP066775.1"/>
</dbReference>
<dbReference type="KEGG" id="mgik:GO620_004925"/>
<dbReference type="PANTHER" id="PTHR12151:SF25">
    <property type="entry name" value="LINALOOL DEHYDRATASE_ISOMERASE DOMAIN-CONTAINING PROTEIN"/>
    <property type="match status" value="1"/>
</dbReference>
<evidence type="ECO:0000256" key="4">
    <source>
        <dbReference type="PIRSR" id="PIRSR603782-2"/>
    </source>
</evidence>
<dbReference type="Proteomes" id="UP000429232">
    <property type="component" value="Chromosome"/>
</dbReference>
<dbReference type="Gene3D" id="3.40.30.10">
    <property type="entry name" value="Glutaredoxin"/>
    <property type="match status" value="1"/>
</dbReference>